<dbReference type="PROSITE" id="PS50111">
    <property type="entry name" value="CHEMOTAXIS_TRANSDUC_2"/>
    <property type="match status" value="1"/>
</dbReference>
<dbReference type="eggNOG" id="COG0840">
    <property type="taxonomic scope" value="Bacteria"/>
</dbReference>
<dbReference type="InterPro" id="IPR004089">
    <property type="entry name" value="MCPsignal_dom"/>
</dbReference>
<organism evidence="6 7">
    <name type="scientific">Thiocystis violascens (strain ATCC 17096 / DSM 198 / 6111)</name>
    <name type="common">Chromatium violascens</name>
    <dbReference type="NCBI Taxonomy" id="765911"/>
    <lineage>
        <taxon>Bacteria</taxon>
        <taxon>Pseudomonadati</taxon>
        <taxon>Pseudomonadota</taxon>
        <taxon>Gammaproteobacteria</taxon>
        <taxon>Chromatiales</taxon>
        <taxon>Chromatiaceae</taxon>
        <taxon>Thiocystis</taxon>
    </lineage>
</organism>
<dbReference type="AlphaFoldDB" id="I3YG14"/>
<dbReference type="RefSeq" id="WP_014780317.1">
    <property type="nucleotide sequence ID" value="NC_018012.1"/>
</dbReference>
<dbReference type="SMART" id="SM00283">
    <property type="entry name" value="MA"/>
    <property type="match status" value="1"/>
</dbReference>
<dbReference type="GO" id="GO:0007165">
    <property type="term" value="P:signal transduction"/>
    <property type="evidence" value="ECO:0007669"/>
    <property type="project" value="UniProtKB-KW"/>
</dbReference>
<comment type="subcellular location">
    <subcellularLocation>
        <location evidence="1">Membrane</location>
    </subcellularLocation>
</comment>
<dbReference type="HOGENOM" id="CLU_043262_2_0_6"/>
<evidence type="ECO:0000256" key="1">
    <source>
        <dbReference type="ARBA" id="ARBA00004370"/>
    </source>
</evidence>
<evidence type="ECO:0000259" key="5">
    <source>
        <dbReference type="PROSITE" id="PS50111"/>
    </source>
</evidence>
<dbReference type="GO" id="GO:0016020">
    <property type="term" value="C:membrane"/>
    <property type="evidence" value="ECO:0007669"/>
    <property type="project" value="UniProtKB-SubCell"/>
</dbReference>
<feature type="transmembrane region" description="Helical" evidence="4">
    <location>
        <begin position="37"/>
        <end position="55"/>
    </location>
</feature>
<keyword evidence="4" id="KW-0812">Transmembrane</keyword>
<proteinExistence type="predicted"/>
<dbReference type="OrthoDB" id="3288815at2"/>
<reference evidence="6 7" key="1">
    <citation type="submission" date="2012-06" db="EMBL/GenBank/DDBJ databases">
        <title>Complete sequence of Thiocystis violascens DSM 198.</title>
        <authorList>
            <consortium name="US DOE Joint Genome Institute"/>
            <person name="Lucas S."/>
            <person name="Han J."/>
            <person name="Lapidus A."/>
            <person name="Cheng J.-F."/>
            <person name="Goodwin L."/>
            <person name="Pitluck S."/>
            <person name="Peters L."/>
            <person name="Ovchinnikova G."/>
            <person name="Teshima H."/>
            <person name="Detter J.C."/>
            <person name="Han C."/>
            <person name="Tapia R."/>
            <person name="Land M."/>
            <person name="Hauser L."/>
            <person name="Kyrpides N."/>
            <person name="Ivanova N."/>
            <person name="Pagani I."/>
            <person name="Vogl K."/>
            <person name="Liu Z."/>
            <person name="Frigaard N.-U."/>
            <person name="Bryant D."/>
            <person name="Woyke T."/>
        </authorList>
    </citation>
    <scope>NUCLEOTIDE SEQUENCE [LARGE SCALE GENOMIC DNA]</scope>
    <source>
        <strain evidence="7">ATCC 17096 / DSM 198 / 6111</strain>
    </source>
</reference>
<keyword evidence="4" id="KW-1133">Transmembrane helix</keyword>
<dbReference type="PANTHER" id="PTHR32089">
    <property type="entry name" value="METHYL-ACCEPTING CHEMOTAXIS PROTEIN MCPB"/>
    <property type="match status" value="1"/>
</dbReference>
<dbReference type="EMBL" id="CP003154">
    <property type="protein sequence ID" value="AFL75932.1"/>
    <property type="molecule type" value="Genomic_DNA"/>
</dbReference>
<evidence type="ECO:0000256" key="3">
    <source>
        <dbReference type="PROSITE-ProRule" id="PRU00284"/>
    </source>
</evidence>
<dbReference type="SUPFAM" id="SSF58104">
    <property type="entry name" value="Methyl-accepting chemotaxis protein (MCP) signaling domain"/>
    <property type="match status" value="1"/>
</dbReference>
<gene>
    <name evidence="6" type="ordered locus">Thivi_4111</name>
</gene>
<evidence type="ECO:0000313" key="6">
    <source>
        <dbReference type="EMBL" id="AFL75932.1"/>
    </source>
</evidence>
<dbReference type="Gene3D" id="1.10.287.950">
    <property type="entry name" value="Methyl-accepting chemotaxis protein"/>
    <property type="match status" value="1"/>
</dbReference>
<evidence type="ECO:0000313" key="7">
    <source>
        <dbReference type="Proteomes" id="UP000006062"/>
    </source>
</evidence>
<protein>
    <submittedName>
        <fullName evidence="6">Methyl-accepting chemotaxis protein</fullName>
    </submittedName>
</protein>
<evidence type="ECO:0000256" key="4">
    <source>
        <dbReference type="SAM" id="Phobius"/>
    </source>
</evidence>
<keyword evidence="7" id="KW-1185">Reference proteome</keyword>
<dbReference type="PANTHER" id="PTHR32089:SF112">
    <property type="entry name" value="LYSOZYME-LIKE PROTEIN-RELATED"/>
    <property type="match status" value="1"/>
</dbReference>
<accession>I3YG14</accession>
<keyword evidence="4" id="KW-0472">Membrane</keyword>
<name>I3YG14_THIV6</name>
<dbReference type="GO" id="GO:0006935">
    <property type="term" value="P:chemotaxis"/>
    <property type="evidence" value="ECO:0007669"/>
    <property type="project" value="UniProtKB-ARBA"/>
</dbReference>
<sequence>MSNPEAGGLSWWRIALPAAMGCLGAGAVIAAPAVNPLVWAGVLGVVGAAGSVATARGGRIARAAAVAAQAKSLAERPPPPAAVEGLDDLCVQVLPIWCRQVETARSQTEEAITRLAERFAGLHARLETAMNVSHQTAGDLVGEGTGSLLAMLSDSRRELDQVVVALRAAAKAKEALLTQIQDLSAFTSDLQAMAAAVAKIAGQTNLLALNAAIEAARAGTAGRGFAIVAQEVRNLSGLSGETGRNISDRVRAINQAILQTRLTAEQYAEQDARLAQGAERAIHEVVDNFQRGADGLSSSAKVLQHENGAVQEEIAEVLVALQFQDRVSQILRQTTGDMERLTTYLEETQTLRARGVKSEAIDATHWMDELCRTYTTAEQMDNHEGVQSSSNESSDITFF</sequence>
<feature type="domain" description="Methyl-accepting transducer" evidence="5">
    <location>
        <begin position="153"/>
        <end position="322"/>
    </location>
</feature>
<dbReference type="Proteomes" id="UP000006062">
    <property type="component" value="Chromosome"/>
</dbReference>
<keyword evidence="2 3" id="KW-0807">Transducer</keyword>
<dbReference type="Pfam" id="PF00015">
    <property type="entry name" value="MCPsignal"/>
    <property type="match status" value="1"/>
</dbReference>
<feature type="transmembrane region" description="Helical" evidence="4">
    <location>
        <begin position="12"/>
        <end position="31"/>
    </location>
</feature>
<dbReference type="KEGG" id="tvi:Thivi_4111"/>
<evidence type="ECO:0000256" key="2">
    <source>
        <dbReference type="ARBA" id="ARBA00023224"/>
    </source>
</evidence>
<dbReference type="STRING" id="765911.Thivi_4111"/>